<gene>
    <name evidence="1" type="ordered locus">Cst_c14670</name>
</gene>
<dbReference type="EMBL" id="CP004044">
    <property type="protein sequence ID" value="AGC68456.1"/>
    <property type="molecule type" value="Genomic_DNA"/>
</dbReference>
<evidence type="ECO:0000313" key="2">
    <source>
        <dbReference type="Proteomes" id="UP000011220"/>
    </source>
</evidence>
<dbReference type="STRING" id="1121335.Cst_c14670"/>
<dbReference type="Proteomes" id="UP000011220">
    <property type="component" value="Chromosome"/>
</dbReference>
<name>L7VPT5_THES1</name>
<reference evidence="1 2" key="1">
    <citation type="journal article" date="2013" name="Genome Announc.">
        <title>Complete genome sequence of Clostridium stercorarium subsp. stercorarium strain DSM 8532, a thermophilic degrader of plant cell wall fibers.</title>
        <authorList>
            <person name="Poehlein A."/>
            <person name="Zverlov V.V."/>
            <person name="Daniel R."/>
            <person name="Schwarz W.H."/>
            <person name="Liebl W."/>
        </authorList>
    </citation>
    <scope>NUCLEOTIDE SEQUENCE [LARGE SCALE GENOMIC DNA]</scope>
    <source>
        <strain evidence="2">ATCC 35414 / DSM 8532 / NCIMB 11754</strain>
    </source>
</reference>
<proteinExistence type="predicted"/>
<dbReference type="AlphaFoldDB" id="L7VPT5"/>
<accession>L7VPT5</accession>
<dbReference type="KEGG" id="css:Cst_c14670"/>
<sequence>MYAVIPEMAFFMHGSKNFIALPSLNDRWKRINVSQWRNVVKENK</sequence>
<dbReference type="PATRIC" id="fig|1121335.3.peg.1452"/>
<organism evidence="1 2">
    <name type="scientific">Thermoclostridium stercorarium (strain ATCC 35414 / DSM 8532 / NCIMB 11754)</name>
    <name type="common">Clostridium stercorarium</name>
    <dbReference type="NCBI Taxonomy" id="1121335"/>
    <lineage>
        <taxon>Bacteria</taxon>
        <taxon>Bacillati</taxon>
        <taxon>Bacillota</taxon>
        <taxon>Clostridia</taxon>
        <taxon>Eubacteriales</taxon>
        <taxon>Oscillospiraceae</taxon>
        <taxon>Thermoclostridium</taxon>
    </lineage>
</organism>
<keyword evidence="2" id="KW-1185">Reference proteome</keyword>
<protein>
    <submittedName>
        <fullName evidence="1">Uncharacterized protein</fullName>
    </submittedName>
</protein>
<evidence type="ECO:0000313" key="1">
    <source>
        <dbReference type="EMBL" id="AGC68456.1"/>
    </source>
</evidence>